<sequence length="552" mass="61209">MTIDERKGIVWPIPTTYRTNDYDLANVTPEQVRTILRNVRTGKLEDQDRLFRLMLDTWPRLRKALNEVSGAVSRLKMEIKPAIREGAEDPTPQALRIHEVVERALNSYSPKPGHWELDTGQMVNALIDAYAKGISVVEIVWQNQNNIISPRCYAPVPAKYLAFPNFSNEIDRLMIAPDGANNSVLEDFPVDRFVIGVWSQGGSHPIYGANLRALTKYWLASIYGLGWLMQFAQLFGIPMRTAKTDGSEEALNKAEDMLESIGSSGWAATGPGVDFEIHSAISGSGDSLPQSHLMDVADRACDILMLGQTLTTDNTGTGSRALGDVHAGIRSEVLQSVSSWVASIVTSQLIPAIVRMNFGSVASEDMPYCEMEIPVAKDEKAIAERVKIYKEIGIAMPKQWLYDELGIPMPIEGEDVFGEEMPPDLIEEPVADLPPEIIPQEIESARADVDLRPTEEMARNASNALEVRRSKPQSERGMIAVGLARARDISNRVELSPDTVSRMVSFFSRHEVDKQGSTWDEKGKGWQAWNGWGGDEGFAWAKRKVAELEKSG</sequence>
<dbReference type="Pfam" id="PF06074">
    <property type="entry name" value="Portal_Mu"/>
    <property type="match status" value="1"/>
</dbReference>
<name>A0A6J5N5Q9_9CAUD</name>
<reference evidence="1" key="1">
    <citation type="submission" date="2020-04" db="EMBL/GenBank/DDBJ databases">
        <authorList>
            <person name="Chiriac C."/>
            <person name="Salcher M."/>
            <person name="Ghai R."/>
            <person name="Kavagutti S V."/>
        </authorList>
    </citation>
    <scope>NUCLEOTIDE SEQUENCE</scope>
</reference>
<organism evidence="1">
    <name type="scientific">uncultured Caudovirales phage</name>
    <dbReference type="NCBI Taxonomy" id="2100421"/>
    <lineage>
        <taxon>Viruses</taxon>
        <taxon>Duplodnaviria</taxon>
        <taxon>Heunggongvirae</taxon>
        <taxon>Uroviricota</taxon>
        <taxon>Caudoviricetes</taxon>
        <taxon>Peduoviridae</taxon>
        <taxon>Maltschvirus</taxon>
        <taxon>Maltschvirus maltsch</taxon>
    </lineage>
</organism>
<dbReference type="EMBL" id="LR796574">
    <property type="protein sequence ID" value="CAB4152613.1"/>
    <property type="molecule type" value="Genomic_DNA"/>
</dbReference>
<protein>
    <submittedName>
        <fullName evidence="1">COG4383 Mu-like prophage protein gp29</fullName>
    </submittedName>
</protein>
<gene>
    <name evidence="1" type="ORF">UFOVP612_16</name>
</gene>
<accession>A0A6J5N5Q9</accession>
<dbReference type="InterPro" id="IPR009279">
    <property type="entry name" value="Portal_Mu"/>
</dbReference>
<evidence type="ECO:0000313" key="1">
    <source>
        <dbReference type="EMBL" id="CAB4152613.1"/>
    </source>
</evidence>
<proteinExistence type="predicted"/>